<dbReference type="PROSITE" id="PS50157">
    <property type="entry name" value="ZINC_FINGER_C2H2_2"/>
    <property type="match status" value="2"/>
</dbReference>
<sequence>MRRSRSSITNLEHILNLEVPTLFKASESDKSNSGSPSQSLDETQNNESNDEEDDNTEDVVVKSEATDNHPSPASSADTSDHIRLAENLKCNYCTFVAKDNTRLSRHQTCHTGSGDGRQQAKKQRFKCPYCPQCFENLTKFSLHVSCHPGLIKYTLLTCKQCDFNSNQKHNMLRHIETRCSVKKFGCERCSFTSVHRSNVQRHVFRVHEKYRYKICKLCGYRTLSNVLIRQHIQDKHTDATDESLMPRPSWKYACVECHLKMDAGTKMKCHIGRHFNYKPYVCETCSADFASPDEMRKHIRR</sequence>
<dbReference type="HOGENOM" id="CLU_926132_0_0_1"/>
<dbReference type="PROSITE" id="PS00028">
    <property type="entry name" value="ZINC_FINGER_C2H2_1"/>
    <property type="match status" value="2"/>
</dbReference>
<keyword evidence="2" id="KW-0677">Repeat</keyword>
<protein>
    <recommendedName>
        <fullName evidence="7">C2H2-type domain-containing protein</fullName>
    </recommendedName>
</protein>
<evidence type="ECO:0000313" key="8">
    <source>
        <dbReference type="EMBL" id="ESO85702.1"/>
    </source>
</evidence>
<dbReference type="KEGG" id="lgi:LOTGIDRAFT_107543"/>
<dbReference type="EMBL" id="KB203274">
    <property type="protein sequence ID" value="ESO85702.1"/>
    <property type="molecule type" value="Genomic_DNA"/>
</dbReference>
<dbReference type="SUPFAM" id="SSF57667">
    <property type="entry name" value="beta-beta-alpha zinc fingers"/>
    <property type="match status" value="1"/>
</dbReference>
<dbReference type="InterPro" id="IPR036236">
    <property type="entry name" value="Znf_C2H2_sf"/>
</dbReference>
<proteinExistence type="predicted"/>
<accession>V3ZN06</accession>
<evidence type="ECO:0000256" key="4">
    <source>
        <dbReference type="ARBA" id="ARBA00022833"/>
    </source>
</evidence>
<dbReference type="PANTHER" id="PTHR24379">
    <property type="entry name" value="KRAB AND ZINC FINGER DOMAIN-CONTAINING"/>
    <property type="match status" value="1"/>
</dbReference>
<organism evidence="8 9">
    <name type="scientific">Lottia gigantea</name>
    <name type="common">Giant owl limpet</name>
    <dbReference type="NCBI Taxonomy" id="225164"/>
    <lineage>
        <taxon>Eukaryota</taxon>
        <taxon>Metazoa</taxon>
        <taxon>Spiralia</taxon>
        <taxon>Lophotrochozoa</taxon>
        <taxon>Mollusca</taxon>
        <taxon>Gastropoda</taxon>
        <taxon>Patellogastropoda</taxon>
        <taxon>Lottioidea</taxon>
        <taxon>Lottiidae</taxon>
        <taxon>Lottia</taxon>
    </lineage>
</organism>
<feature type="non-terminal residue" evidence="8">
    <location>
        <position position="301"/>
    </location>
</feature>
<dbReference type="PANTHER" id="PTHR24379:SF121">
    <property type="entry name" value="C2H2-TYPE DOMAIN-CONTAINING PROTEIN"/>
    <property type="match status" value="1"/>
</dbReference>
<evidence type="ECO:0000256" key="2">
    <source>
        <dbReference type="ARBA" id="ARBA00022737"/>
    </source>
</evidence>
<feature type="region of interest" description="Disordered" evidence="6">
    <location>
        <begin position="25"/>
        <end position="57"/>
    </location>
</feature>
<feature type="compositionally biased region" description="Acidic residues" evidence="6">
    <location>
        <begin position="48"/>
        <end position="57"/>
    </location>
</feature>
<dbReference type="SMART" id="SM00355">
    <property type="entry name" value="ZnF_C2H2"/>
    <property type="match status" value="7"/>
</dbReference>
<dbReference type="Proteomes" id="UP000030746">
    <property type="component" value="Unassembled WGS sequence"/>
</dbReference>
<feature type="compositionally biased region" description="Polar residues" evidence="6">
    <location>
        <begin position="31"/>
        <end position="40"/>
    </location>
</feature>
<feature type="domain" description="C2H2-type" evidence="7">
    <location>
        <begin position="280"/>
        <end position="301"/>
    </location>
</feature>
<gene>
    <name evidence="8" type="ORF">LOTGIDRAFT_107543</name>
</gene>
<keyword evidence="4" id="KW-0862">Zinc</keyword>
<evidence type="ECO:0000256" key="5">
    <source>
        <dbReference type="PROSITE-ProRule" id="PRU00042"/>
    </source>
</evidence>
<dbReference type="OrthoDB" id="6160531at2759"/>
<evidence type="ECO:0000256" key="1">
    <source>
        <dbReference type="ARBA" id="ARBA00022723"/>
    </source>
</evidence>
<dbReference type="InterPro" id="IPR013087">
    <property type="entry name" value="Znf_C2H2_type"/>
</dbReference>
<keyword evidence="3 5" id="KW-0863">Zinc-finger</keyword>
<keyword evidence="9" id="KW-1185">Reference proteome</keyword>
<evidence type="ECO:0000259" key="7">
    <source>
        <dbReference type="PROSITE" id="PS50157"/>
    </source>
</evidence>
<evidence type="ECO:0000256" key="6">
    <source>
        <dbReference type="SAM" id="MobiDB-lite"/>
    </source>
</evidence>
<dbReference type="OMA" id="QSYPMLA"/>
<reference evidence="8 9" key="1">
    <citation type="journal article" date="2013" name="Nature">
        <title>Insights into bilaterian evolution from three spiralian genomes.</title>
        <authorList>
            <person name="Simakov O."/>
            <person name="Marletaz F."/>
            <person name="Cho S.J."/>
            <person name="Edsinger-Gonzales E."/>
            <person name="Havlak P."/>
            <person name="Hellsten U."/>
            <person name="Kuo D.H."/>
            <person name="Larsson T."/>
            <person name="Lv J."/>
            <person name="Arendt D."/>
            <person name="Savage R."/>
            <person name="Osoegawa K."/>
            <person name="de Jong P."/>
            <person name="Grimwood J."/>
            <person name="Chapman J.A."/>
            <person name="Shapiro H."/>
            <person name="Aerts A."/>
            <person name="Otillar R.P."/>
            <person name="Terry A.Y."/>
            <person name="Boore J.L."/>
            <person name="Grigoriev I.V."/>
            <person name="Lindberg D.R."/>
            <person name="Seaver E.C."/>
            <person name="Weisblat D.A."/>
            <person name="Putnam N.H."/>
            <person name="Rokhsar D.S."/>
        </authorList>
    </citation>
    <scope>NUCLEOTIDE SEQUENCE [LARGE SCALE GENOMIC DNA]</scope>
</reference>
<dbReference type="Gene3D" id="3.30.160.60">
    <property type="entry name" value="Classic Zinc Finger"/>
    <property type="match status" value="3"/>
</dbReference>
<evidence type="ECO:0000313" key="9">
    <source>
        <dbReference type="Proteomes" id="UP000030746"/>
    </source>
</evidence>
<feature type="domain" description="C2H2-type" evidence="7">
    <location>
        <begin position="88"/>
        <end position="115"/>
    </location>
</feature>
<dbReference type="AlphaFoldDB" id="V3ZN06"/>
<dbReference type="RefSeq" id="XP_009063938.1">
    <property type="nucleotide sequence ID" value="XM_009065690.1"/>
</dbReference>
<dbReference type="GO" id="GO:0008270">
    <property type="term" value="F:zinc ion binding"/>
    <property type="evidence" value="ECO:0007669"/>
    <property type="project" value="UniProtKB-KW"/>
</dbReference>
<name>V3ZN06_LOTGI</name>
<dbReference type="CTD" id="20230234"/>
<evidence type="ECO:0000256" key="3">
    <source>
        <dbReference type="ARBA" id="ARBA00022771"/>
    </source>
</evidence>
<dbReference type="GeneID" id="20230234"/>
<keyword evidence="1" id="KW-0479">Metal-binding</keyword>